<name>A0A7I7NRJ3_9MYCO</name>
<dbReference type="EMBL" id="AP022581">
    <property type="protein sequence ID" value="BBX98873.1"/>
    <property type="molecule type" value="Genomic_DNA"/>
</dbReference>
<evidence type="ECO:0000313" key="3">
    <source>
        <dbReference type="Proteomes" id="UP000466396"/>
    </source>
</evidence>
<proteinExistence type="predicted"/>
<evidence type="ECO:0000313" key="2">
    <source>
        <dbReference type="EMBL" id="BBX98873.1"/>
    </source>
</evidence>
<feature type="compositionally biased region" description="Low complexity" evidence="1">
    <location>
        <begin position="42"/>
        <end position="52"/>
    </location>
</feature>
<keyword evidence="3" id="KW-1185">Reference proteome</keyword>
<evidence type="ECO:0000256" key="1">
    <source>
        <dbReference type="SAM" id="MobiDB-lite"/>
    </source>
</evidence>
<protein>
    <submittedName>
        <fullName evidence="2">Uncharacterized protein</fullName>
    </submittedName>
</protein>
<reference evidence="2 3" key="1">
    <citation type="journal article" date="2019" name="Emerg. Microbes Infect.">
        <title>Comprehensive subspecies identification of 175 nontuberculous mycobacteria species based on 7547 genomic profiles.</title>
        <authorList>
            <person name="Matsumoto Y."/>
            <person name="Kinjo T."/>
            <person name="Motooka D."/>
            <person name="Nabeya D."/>
            <person name="Jung N."/>
            <person name="Uechi K."/>
            <person name="Horii T."/>
            <person name="Iida T."/>
            <person name="Fujita J."/>
            <person name="Nakamura S."/>
        </authorList>
    </citation>
    <scope>NUCLEOTIDE SEQUENCE [LARGE SCALE GENOMIC DNA]</scope>
    <source>
        <strain evidence="2 3">JCM 15657</strain>
    </source>
</reference>
<organism evidence="2 3">
    <name type="scientific">Mycobacterium lacus</name>
    <dbReference type="NCBI Taxonomy" id="169765"/>
    <lineage>
        <taxon>Bacteria</taxon>
        <taxon>Bacillati</taxon>
        <taxon>Actinomycetota</taxon>
        <taxon>Actinomycetes</taxon>
        <taxon>Mycobacteriales</taxon>
        <taxon>Mycobacteriaceae</taxon>
        <taxon>Mycobacterium</taxon>
    </lineage>
</organism>
<dbReference type="KEGG" id="mlj:MLAC_41670"/>
<dbReference type="AlphaFoldDB" id="A0A7I7NRJ3"/>
<sequence length="61" mass="6212">MPEIYVQAPDGKAGDLSFVPRHVGRDASDDLAFVQLPAVGATTPGGSAPAAAEYARQNGVT</sequence>
<feature type="region of interest" description="Disordered" evidence="1">
    <location>
        <begin position="42"/>
        <end position="61"/>
    </location>
</feature>
<gene>
    <name evidence="2" type="ORF">MLAC_41670</name>
</gene>
<accession>A0A7I7NRJ3</accession>
<dbReference type="Proteomes" id="UP000466396">
    <property type="component" value="Chromosome"/>
</dbReference>